<keyword evidence="4" id="KW-1185">Reference proteome</keyword>
<dbReference type="Proteomes" id="UP000827092">
    <property type="component" value="Unassembled WGS sequence"/>
</dbReference>
<dbReference type="InterPro" id="IPR036208">
    <property type="entry name" value="VHL_sf"/>
</dbReference>
<evidence type="ECO:0000259" key="2">
    <source>
        <dbReference type="Pfam" id="PF01847"/>
    </source>
</evidence>
<dbReference type="Pfam" id="PF01847">
    <property type="entry name" value="VHL"/>
    <property type="match status" value="1"/>
</dbReference>
<proteinExistence type="inferred from homology"/>
<dbReference type="InterPro" id="IPR024053">
    <property type="entry name" value="VHL_beta_dom"/>
</dbReference>
<evidence type="ECO:0000313" key="3">
    <source>
        <dbReference type="EMBL" id="KAG8198279.1"/>
    </source>
</evidence>
<protein>
    <recommendedName>
        <fullName evidence="2">von Hippel-Lindau disease tumour suppressor beta domain-containing protein</fullName>
    </recommendedName>
</protein>
<accession>A0AAV6VRA5</accession>
<dbReference type="InterPro" id="IPR037140">
    <property type="entry name" value="VHL_beta_dom_sf"/>
</dbReference>
<evidence type="ECO:0000256" key="1">
    <source>
        <dbReference type="ARBA" id="ARBA00010057"/>
    </source>
</evidence>
<dbReference type="FunFam" id="2.60.40.780:FF:000001">
    <property type="entry name" value="von Hippel-Lindau disease tumor suppressor"/>
    <property type="match status" value="1"/>
</dbReference>
<name>A0AAV6VRA5_9ARAC</name>
<dbReference type="AlphaFoldDB" id="A0AAV6VRA5"/>
<dbReference type="Gene3D" id="2.60.40.780">
    <property type="entry name" value="von Hippel-Lindau disease tumour suppressor, beta domain"/>
    <property type="match status" value="1"/>
</dbReference>
<comment type="similarity">
    <text evidence="1">Belongs to the VHL family.</text>
</comment>
<dbReference type="SUPFAM" id="SSF49468">
    <property type="entry name" value="VHL"/>
    <property type="match status" value="1"/>
</dbReference>
<evidence type="ECO:0000313" key="4">
    <source>
        <dbReference type="Proteomes" id="UP000827092"/>
    </source>
</evidence>
<comment type="caution">
    <text evidence="3">The sequence shown here is derived from an EMBL/GenBank/DDBJ whole genome shotgun (WGS) entry which is preliminary data.</text>
</comment>
<reference evidence="3 4" key="1">
    <citation type="journal article" date="2022" name="Nat. Ecol. Evol.">
        <title>A masculinizing supergene underlies an exaggerated male reproductive morph in a spider.</title>
        <authorList>
            <person name="Hendrickx F."/>
            <person name="De Corte Z."/>
            <person name="Sonet G."/>
            <person name="Van Belleghem S.M."/>
            <person name="Kostlbacher S."/>
            <person name="Vangestel C."/>
        </authorList>
    </citation>
    <scope>NUCLEOTIDE SEQUENCE [LARGE SCALE GENOMIC DNA]</scope>
    <source>
        <strain evidence="3">W744_W776</strain>
    </source>
</reference>
<feature type="domain" description="von Hippel-Lindau disease tumour suppressor beta" evidence="2">
    <location>
        <begin position="9"/>
        <end position="85"/>
    </location>
</feature>
<gene>
    <name evidence="3" type="ORF">JTE90_021533</name>
</gene>
<sequence length="152" mass="17363">MARVVSGFRSGPSRKACWLQIVNRTSRQANIIWVDYYGRETNYGMVLPRSIKSIHSYEGHPWLCRDAISKKRLLLNNDETFVPSCPDEPDPNDEVQSLPIIVVNISLPLFTLQDISADIVSKCLSNEKDIWTLDLPIKLKDLIVNCYRNVNS</sequence>
<organism evidence="3 4">
    <name type="scientific">Oedothorax gibbosus</name>
    <dbReference type="NCBI Taxonomy" id="931172"/>
    <lineage>
        <taxon>Eukaryota</taxon>
        <taxon>Metazoa</taxon>
        <taxon>Ecdysozoa</taxon>
        <taxon>Arthropoda</taxon>
        <taxon>Chelicerata</taxon>
        <taxon>Arachnida</taxon>
        <taxon>Araneae</taxon>
        <taxon>Araneomorphae</taxon>
        <taxon>Entelegynae</taxon>
        <taxon>Araneoidea</taxon>
        <taxon>Linyphiidae</taxon>
        <taxon>Erigoninae</taxon>
        <taxon>Oedothorax</taxon>
    </lineage>
</organism>
<dbReference type="EMBL" id="JAFNEN010000041">
    <property type="protein sequence ID" value="KAG8198279.1"/>
    <property type="molecule type" value="Genomic_DNA"/>
</dbReference>
<dbReference type="InterPro" id="IPR022772">
    <property type="entry name" value="VHL_tumour_suppress_b/a_dom"/>
</dbReference>
<dbReference type="CDD" id="cd05468">
    <property type="entry name" value="pVHL"/>
    <property type="match status" value="1"/>
</dbReference>